<evidence type="ECO:0000256" key="6">
    <source>
        <dbReference type="ARBA" id="ARBA00022842"/>
    </source>
</evidence>
<evidence type="ECO:0000313" key="12">
    <source>
        <dbReference type="Proteomes" id="UP000051500"/>
    </source>
</evidence>
<keyword evidence="1 9" id="KW-0963">Cytoplasm</keyword>
<feature type="binding site" evidence="9">
    <location>
        <position position="9"/>
    </location>
    <ligand>
        <name>substrate</name>
    </ligand>
</feature>
<evidence type="ECO:0000313" key="11">
    <source>
        <dbReference type="EMBL" id="KRN88924.1"/>
    </source>
</evidence>
<dbReference type="GO" id="GO:0005524">
    <property type="term" value="F:ATP binding"/>
    <property type="evidence" value="ECO:0007669"/>
    <property type="project" value="UniProtKB-KW"/>
</dbReference>
<dbReference type="OrthoDB" id="9806661at2"/>
<feature type="binding site" evidence="9">
    <location>
        <position position="74"/>
    </location>
    <ligand>
        <name>substrate</name>
    </ligand>
</feature>
<dbReference type="UniPathway" id="UPA00241">
    <property type="reaction ID" value="UER00355"/>
</dbReference>
<feature type="site" description="Transition state stabilizer" evidence="9">
    <location>
        <position position="17"/>
    </location>
</feature>
<dbReference type="PANTHER" id="PTHR21342">
    <property type="entry name" value="PHOSPHOPANTETHEINE ADENYLYLTRANSFERASE"/>
    <property type="match status" value="1"/>
</dbReference>
<accession>A0A0R2KPU7</accession>
<keyword evidence="12" id="KW-1185">Reference proteome</keyword>
<gene>
    <name evidence="9" type="primary">coaD</name>
    <name evidence="11" type="ORF">IV53_GL000894</name>
</gene>
<dbReference type="PANTHER" id="PTHR21342:SF1">
    <property type="entry name" value="PHOSPHOPANTETHEINE ADENYLYLTRANSFERASE"/>
    <property type="match status" value="1"/>
</dbReference>
<evidence type="ECO:0000256" key="3">
    <source>
        <dbReference type="ARBA" id="ARBA00022695"/>
    </source>
</evidence>
<dbReference type="GO" id="GO:0005737">
    <property type="term" value="C:cytoplasm"/>
    <property type="evidence" value="ECO:0007669"/>
    <property type="project" value="UniProtKB-SubCell"/>
</dbReference>
<keyword evidence="2 9" id="KW-0808">Transferase</keyword>
<comment type="function">
    <text evidence="9">Reversibly transfers an adenylyl group from ATP to 4'-phosphopantetheine, yielding dephospho-CoA (dPCoA) and pyrophosphate.</text>
</comment>
<keyword evidence="6 9" id="KW-0460">Magnesium</keyword>
<comment type="subcellular location">
    <subcellularLocation>
        <location evidence="9">Cytoplasm</location>
    </subcellularLocation>
</comment>
<dbReference type="RefSeq" id="WP_027107326.1">
    <property type="nucleotide sequence ID" value="NZ_JQBZ01000025.1"/>
</dbReference>
<comment type="catalytic activity">
    <reaction evidence="8 9">
        <text>(R)-4'-phosphopantetheine + ATP + H(+) = 3'-dephospho-CoA + diphosphate</text>
        <dbReference type="Rhea" id="RHEA:19801"/>
        <dbReference type="ChEBI" id="CHEBI:15378"/>
        <dbReference type="ChEBI" id="CHEBI:30616"/>
        <dbReference type="ChEBI" id="CHEBI:33019"/>
        <dbReference type="ChEBI" id="CHEBI:57328"/>
        <dbReference type="ChEBI" id="CHEBI:61723"/>
        <dbReference type="EC" id="2.7.7.3"/>
    </reaction>
</comment>
<feature type="binding site" evidence="9">
    <location>
        <position position="99"/>
    </location>
    <ligand>
        <name>ATP</name>
        <dbReference type="ChEBI" id="CHEBI:30616"/>
    </ligand>
</feature>
<evidence type="ECO:0000256" key="2">
    <source>
        <dbReference type="ARBA" id="ARBA00022679"/>
    </source>
</evidence>
<evidence type="ECO:0000256" key="8">
    <source>
        <dbReference type="ARBA" id="ARBA00029346"/>
    </source>
</evidence>
<evidence type="ECO:0000256" key="7">
    <source>
        <dbReference type="ARBA" id="ARBA00022993"/>
    </source>
</evidence>
<evidence type="ECO:0000256" key="5">
    <source>
        <dbReference type="ARBA" id="ARBA00022840"/>
    </source>
</evidence>
<dbReference type="GO" id="GO:0015937">
    <property type="term" value="P:coenzyme A biosynthetic process"/>
    <property type="evidence" value="ECO:0007669"/>
    <property type="project" value="UniProtKB-UniRule"/>
</dbReference>
<dbReference type="Pfam" id="PF01467">
    <property type="entry name" value="CTP_transf_like"/>
    <property type="match status" value="1"/>
</dbReference>
<dbReference type="EMBL" id="JQBZ01000025">
    <property type="protein sequence ID" value="KRN88924.1"/>
    <property type="molecule type" value="Genomic_DNA"/>
</dbReference>
<name>A0A0R2KPU7_9LACO</name>
<feature type="binding site" evidence="9">
    <location>
        <position position="41"/>
    </location>
    <ligand>
        <name>substrate</name>
    </ligand>
</feature>
<keyword evidence="3 9" id="KW-0548">Nucleotidyltransferase</keyword>
<feature type="domain" description="Cytidyltransferase-like" evidence="10">
    <location>
        <begin position="5"/>
        <end position="134"/>
    </location>
</feature>
<protein>
    <recommendedName>
        <fullName evidence="9">Phosphopantetheine adenylyltransferase</fullName>
        <ecNumber evidence="9">2.7.7.3</ecNumber>
    </recommendedName>
    <alternativeName>
        <fullName evidence="9">Dephospho-CoA pyrophosphorylase</fullName>
    </alternativeName>
    <alternativeName>
        <fullName evidence="9">Pantetheine-phosphate adenylyltransferase</fullName>
        <shortName evidence="9">PPAT</shortName>
    </alternativeName>
</protein>
<dbReference type="PATRIC" id="fig|1122146.4.peg.928"/>
<keyword evidence="4 9" id="KW-0547">Nucleotide-binding</keyword>
<dbReference type="eggNOG" id="COG0669">
    <property type="taxonomic scope" value="Bacteria"/>
</dbReference>
<dbReference type="NCBIfam" id="TIGR01510">
    <property type="entry name" value="coaD_prev_kdtB"/>
    <property type="match status" value="1"/>
</dbReference>
<organism evidence="11 12">
    <name type="scientific">Ligilactobacillus ceti DSM 22408</name>
    <dbReference type="NCBI Taxonomy" id="1122146"/>
    <lineage>
        <taxon>Bacteria</taxon>
        <taxon>Bacillati</taxon>
        <taxon>Bacillota</taxon>
        <taxon>Bacilli</taxon>
        <taxon>Lactobacillales</taxon>
        <taxon>Lactobacillaceae</taxon>
        <taxon>Ligilactobacillus</taxon>
    </lineage>
</organism>
<evidence type="ECO:0000256" key="1">
    <source>
        <dbReference type="ARBA" id="ARBA00022490"/>
    </source>
</evidence>
<dbReference type="InterPro" id="IPR004821">
    <property type="entry name" value="Cyt_trans-like"/>
</dbReference>
<dbReference type="SUPFAM" id="SSF52374">
    <property type="entry name" value="Nucleotidylyl transferase"/>
    <property type="match status" value="1"/>
</dbReference>
<dbReference type="AlphaFoldDB" id="A0A0R2KPU7"/>
<comment type="pathway">
    <text evidence="9">Cofactor biosynthesis; coenzyme A biosynthesis; CoA from (R)-pantothenate: step 4/5.</text>
</comment>
<comment type="cofactor">
    <cofactor evidence="9">
        <name>Mg(2+)</name>
        <dbReference type="ChEBI" id="CHEBI:18420"/>
    </cofactor>
</comment>
<dbReference type="EC" id="2.7.7.3" evidence="9"/>
<dbReference type="NCBIfam" id="TIGR00125">
    <property type="entry name" value="cyt_tran_rel"/>
    <property type="match status" value="1"/>
</dbReference>
<feature type="binding site" evidence="9">
    <location>
        <position position="17"/>
    </location>
    <ligand>
        <name>ATP</name>
        <dbReference type="ChEBI" id="CHEBI:30616"/>
    </ligand>
</feature>
<reference evidence="11 12" key="1">
    <citation type="journal article" date="2015" name="Genome Announc.">
        <title>Expanding the biotechnology potential of lactobacilli through comparative genomics of 213 strains and associated genera.</title>
        <authorList>
            <person name="Sun Z."/>
            <person name="Harris H.M."/>
            <person name="McCann A."/>
            <person name="Guo C."/>
            <person name="Argimon S."/>
            <person name="Zhang W."/>
            <person name="Yang X."/>
            <person name="Jeffery I.B."/>
            <person name="Cooney J.C."/>
            <person name="Kagawa T.F."/>
            <person name="Liu W."/>
            <person name="Song Y."/>
            <person name="Salvetti E."/>
            <person name="Wrobel A."/>
            <person name="Rasinkangas P."/>
            <person name="Parkhill J."/>
            <person name="Rea M.C."/>
            <person name="O'Sullivan O."/>
            <person name="Ritari J."/>
            <person name="Douillard F.P."/>
            <person name="Paul Ross R."/>
            <person name="Yang R."/>
            <person name="Briner A.E."/>
            <person name="Felis G.E."/>
            <person name="de Vos W.M."/>
            <person name="Barrangou R."/>
            <person name="Klaenhammer T.R."/>
            <person name="Caufield P.W."/>
            <person name="Cui Y."/>
            <person name="Zhang H."/>
            <person name="O'Toole P.W."/>
        </authorList>
    </citation>
    <scope>NUCLEOTIDE SEQUENCE [LARGE SCALE GENOMIC DNA]</scope>
    <source>
        <strain evidence="11 12">DSM 22408</strain>
    </source>
</reference>
<keyword evidence="5 9" id="KW-0067">ATP-binding</keyword>
<dbReference type="STRING" id="1122146.IV53_GL000894"/>
<evidence type="ECO:0000256" key="4">
    <source>
        <dbReference type="ARBA" id="ARBA00022741"/>
    </source>
</evidence>
<dbReference type="InterPro" id="IPR001980">
    <property type="entry name" value="PPAT"/>
</dbReference>
<comment type="subunit">
    <text evidence="9">Homohexamer.</text>
</comment>
<dbReference type="HAMAP" id="MF_00151">
    <property type="entry name" value="PPAT_bact"/>
    <property type="match status" value="1"/>
</dbReference>
<dbReference type="Proteomes" id="UP000051500">
    <property type="component" value="Unassembled WGS sequence"/>
</dbReference>
<dbReference type="GO" id="GO:0004595">
    <property type="term" value="F:pantetheine-phosphate adenylyltransferase activity"/>
    <property type="evidence" value="ECO:0007669"/>
    <property type="project" value="UniProtKB-UniRule"/>
</dbReference>
<evidence type="ECO:0000259" key="10">
    <source>
        <dbReference type="Pfam" id="PF01467"/>
    </source>
</evidence>
<proteinExistence type="inferred from homology"/>
<feature type="binding site" evidence="9">
    <location>
        <begin position="9"/>
        <end position="10"/>
    </location>
    <ligand>
        <name>ATP</name>
        <dbReference type="ChEBI" id="CHEBI:30616"/>
    </ligand>
</feature>
<comment type="similarity">
    <text evidence="9">Belongs to the bacterial CoaD family.</text>
</comment>
<sequence length="163" mass="18171">MTKAIFPGSFDPLTNGHLDLIQRASKLFTHLDVVVVTNTQKQPLFTVDEKIELIQKAVQNYTNVQVVAVADELTVDVMHKLQATVLIRGIRNEQDFSYERDIAAMNAHLAPDIETVLLLAKPEYAFISSSMIKEVAFFGGNLTKLVPENVARALCRKMTANDI</sequence>
<evidence type="ECO:0000256" key="9">
    <source>
        <dbReference type="HAMAP-Rule" id="MF_00151"/>
    </source>
</evidence>
<keyword evidence="7 9" id="KW-0173">Coenzyme A biosynthesis</keyword>
<dbReference type="CDD" id="cd02163">
    <property type="entry name" value="PPAT"/>
    <property type="match status" value="1"/>
</dbReference>
<feature type="binding site" evidence="9">
    <location>
        <begin position="89"/>
        <end position="91"/>
    </location>
    <ligand>
        <name>ATP</name>
        <dbReference type="ChEBI" id="CHEBI:30616"/>
    </ligand>
</feature>
<dbReference type="InterPro" id="IPR014729">
    <property type="entry name" value="Rossmann-like_a/b/a_fold"/>
</dbReference>
<feature type="binding site" evidence="9">
    <location>
        <begin position="124"/>
        <end position="130"/>
    </location>
    <ligand>
        <name>ATP</name>
        <dbReference type="ChEBI" id="CHEBI:30616"/>
    </ligand>
</feature>
<dbReference type="Gene3D" id="3.40.50.620">
    <property type="entry name" value="HUPs"/>
    <property type="match status" value="1"/>
</dbReference>
<feature type="binding site" evidence="9">
    <location>
        <position position="88"/>
    </location>
    <ligand>
        <name>substrate</name>
    </ligand>
</feature>
<dbReference type="PRINTS" id="PR01020">
    <property type="entry name" value="LPSBIOSNTHSS"/>
</dbReference>
<comment type="caution">
    <text evidence="11">The sequence shown here is derived from an EMBL/GenBank/DDBJ whole genome shotgun (WGS) entry which is preliminary data.</text>
</comment>